<dbReference type="Proteomes" id="UP000032180">
    <property type="component" value="Chromosome 5"/>
</dbReference>
<dbReference type="PANTHER" id="PTHR33825:SF4">
    <property type="entry name" value="OS05G0137600 PROTEIN"/>
    <property type="match status" value="1"/>
</dbReference>
<feature type="compositionally biased region" description="Low complexity" evidence="1">
    <location>
        <begin position="9"/>
        <end position="20"/>
    </location>
</feature>
<feature type="region of interest" description="Disordered" evidence="1">
    <location>
        <begin position="1"/>
        <end position="62"/>
    </location>
</feature>
<feature type="transmembrane region" description="Helical" evidence="2">
    <location>
        <begin position="83"/>
        <end position="105"/>
    </location>
</feature>
<keyword evidence="4" id="KW-1185">Reference proteome</keyword>
<reference evidence="3 4" key="1">
    <citation type="submission" date="2012-08" db="EMBL/GenBank/DDBJ databases">
        <title>Oryza genome evolution.</title>
        <authorList>
            <person name="Wing R.A."/>
        </authorList>
    </citation>
    <scope>NUCLEOTIDE SEQUENCE</scope>
</reference>
<dbReference type="HOGENOM" id="CLU_1565407_0_0_1"/>
<dbReference type="Gramene" id="LPERR05G02300.1">
    <property type="protein sequence ID" value="LPERR05G02300.1"/>
    <property type="gene ID" value="LPERR05G02300"/>
</dbReference>
<sequence>MSSRFTLLSSPATATATARSPPRRRHKFYLSATSRPSTSSSSSRALSHGGGSSTMLVAAQSQPPLPPPPLAAGAVRRDASTGLAFLLFVLAAVMGSFLSLIIFSFPTWRAMQKLEIAVHKLSKVVAEEVPGTLSSLKLSCMEINDLTSLLKKFRQGLMINRFGKNNNADARSQTGWPKQGNI</sequence>
<dbReference type="eggNOG" id="ENOG502S8C9">
    <property type="taxonomic scope" value="Eukaryota"/>
</dbReference>
<protein>
    <submittedName>
        <fullName evidence="3">Uncharacterized protein</fullName>
    </submittedName>
</protein>
<dbReference type="EnsemblPlants" id="LPERR05G02300.2">
    <property type="protein sequence ID" value="LPERR05G02300.2"/>
    <property type="gene ID" value="LPERR05G02300"/>
</dbReference>
<reference evidence="3 4" key="2">
    <citation type="submission" date="2013-12" db="EMBL/GenBank/DDBJ databases">
        <authorList>
            <person name="Yu Y."/>
            <person name="Lee S."/>
            <person name="de Baynast K."/>
            <person name="Wissotski M."/>
            <person name="Liu L."/>
            <person name="Talag J."/>
            <person name="Goicoechea J."/>
            <person name="Angelova A."/>
            <person name="Jetty R."/>
            <person name="Kudrna D."/>
            <person name="Golser W."/>
            <person name="Rivera L."/>
            <person name="Zhang J."/>
            <person name="Wing R."/>
        </authorList>
    </citation>
    <scope>NUCLEOTIDE SEQUENCE</scope>
</reference>
<dbReference type="EnsemblPlants" id="LPERR05G02300.1">
    <property type="protein sequence ID" value="LPERR05G02300.1"/>
    <property type="gene ID" value="LPERR05G02300"/>
</dbReference>
<accession>A0A0D9WCI1</accession>
<organism evidence="3 4">
    <name type="scientific">Leersia perrieri</name>
    <dbReference type="NCBI Taxonomy" id="77586"/>
    <lineage>
        <taxon>Eukaryota</taxon>
        <taxon>Viridiplantae</taxon>
        <taxon>Streptophyta</taxon>
        <taxon>Embryophyta</taxon>
        <taxon>Tracheophyta</taxon>
        <taxon>Spermatophyta</taxon>
        <taxon>Magnoliopsida</taxon>
        <taxon>Liliopsida</taxon>
        <taxon>Poales</taxon>
        <taxon>Poaceae</taxon>
        <taxon>BOP clade</taxon>
        <taxon>Oryzoideae</taxon>
        <taxon>Oryzeae</taxon>
        <taxon>Oryzinae</taxon>
        <taxon>Leersia</taxon>
    </lineage>
</organism>
<keyword evidence="2" id="KW-0472">Membrane</keyword>
<name>A0A0D9WCI1_9ORYZ</name>
<evidence type="ECO:0000256" key="2">
    <source>
        <dbReference type="SAM" id="Phobius"/>
    </source>
</evidence>
<evidence type="ECO:0000313" key="3">
    <source>
        <dbReference type="EnsemblPlants" id="LPERR05G02300.1"/>
    </source>
</evidence>
<dbReference type="PANTHER" id="PTHR33825">
    <property type="entry name" value="CHITINASE-LIKE PROTEIN"/>
    <property type="match status" value="1"/>
</dbReference>
<proteinExistence type="predicted"/>
<dbReference type="STRING" id="77586.A0A0D9WCI1"/>
<feature type="compositionally biased region" description="Low complexity" evidence="1">
    <location>
        <begin position="30"/>
        <end position="47"/>
    </location>
</feature>
<keyword evidence="2" id="KW-1133">Transmembrane helix</keyword>
<dbReference type="Gramene" id="LPERR05G02300.2">
    <property type="protein sequence ID" value="LPERR05G02300.2"/>
    <property type="gene ID" value="LPERR05G02300"/>
</dbReference>
<keyword evidence="2" id="KW-0812">Transmembrane</keyword>
<dbReference type="AlphaFoldDB" id="A0A0D9WCI1"/>
<evidence type="ECO:0000313" key="4">
    <source>
        <dbReference type="Proteomes" id="UP000032180"/>
    </source>
</evidence>
<evidence type="ECO:0000256" key="1">
    <source>
        <dbReference type="SAM" id="MobiDB-lite"/>
    </source>
</evidence>
<reference evidence="3" key="3">
    <citation type="submission" date="2015-04" db="UniProtKB">
        <authorList>
            <consortium name="EnsemblPlants"/>
        </authorList>
    </citation>
    <scope>IDENTIFICATION</scope>
</reference>